<feature type="transmembrane region" description="Helical" evidence="8">
    <location>
        <begin position="25"/>
        <end position="47"/>
    </location>
</feature>
<dbReference type="GO" id="GO:0005886">
    <property type="term" value="C:plasma membrane"/>
    <property type="evidence" value="ECO:0007669"/>
    <property type="project" value="UniProtKB-SubCell"/>
</dbReference>
<feature type="region of interest" description="Disordered" evidence="7">
    <location>
        <begin position="531"/>
        <end position="559"/>
    </location>
</feature>
<dbReference type="Proteomes" id="UP000321638">
    <property type="component" value="Unassembled WGS sequence"/>
</dbReference>
<evidence type="ECO:0000256" key="7">
    <source>
        <dbReference type="SAM" id="MobiDB-lite"/>
    </source>
</evidence>
<keyword evidence="6 8" id="KW-0472">Membrane</keyword>
<evidence type="ECO:0000256" key="2">
    <source>
        <dbReference type="ARBA" id="ARBA00022448"/>
    </source>
</evidence>
<evidence type="ECO:0000256" key="3">
    <source>
        <dbReference type="ARBA" id="ARBA00022475"/>
    </source>
</evidence>
<feature type="transmembrane region" description="Helical" evidence="8">
    <location>
        <begin position="385"/>
        <end position="404"/>
    </location>
</feature>
<proteinExistence type="predicted"/>
<feature type="domain" description="Major facilitator superfamily (MFS) profile" evidence="9">
    <location>
        <begin position="25"/>
        <end position="411"/>
    </location>
</feature>
<feature type="transmembrane region" description="Helical" evidence="8">
    <location>
        <begin position="92"/>
        <end position="110"/>
    </location>
</feature>
<keyword evidence="3" id="KW-1003">Cell membrane</keyword>
<evidence type="ECO:0000313" key="11">
    <source>
        <dbReference type="Proteomes" id="UP000321638"/>
    </source>
</evidence>
<dbReference type="SUPFAM" id="SSF103473">
    <property type="entry name" value="MFS general substrate transporter"/>
    <property type="match status" value="1"/>
</dbReference>
<keyword evidence="11" id="KW-1185">Reference proteome</keyword>
<dbReference type="PANTHER" id="PTHR23513:SF11">
    <property type="entry name" value="STAPHYLOFERRIN A TRANSPORTER"/>
    <property type="match status" value="1"/>
</dbReference>
<dbReference type="Pfam" id="PF05977">
    <property type="entry name" value="MFS_3"/>
    <property type="match status" value="1"/>
</dbReference>
<name>A0A5C8PLQ7_9HYPH</name>
<evidence type="ECO:0000256" key="1">
    <source>
        <dbReference type="ARBA" id="ARBA00004651"/>
    </source>
</evidence>
<evidence type="ECO:0000256" key="5">
    <source>
        <dbReference type="ARBA" id="ARBA00022989"/>
    </source>
</evidence>
<dbReference type="EMBL" id="VDUZ01000017">
    <property type="protein sequence ID" value="TXL74699.1"/>
    <property type="molecule type" value="Genomic_DNA"/>
</dbReference>
<dbReference type="PROSITE" id="PS50850">
    <property type="entry name" value="MFS"/>
    <property type="match status" value="1"/>
</dbReference>
<reference evidence="10 11" key="1">
    <citation type="submission" date="2019-06" db="EMBL/GenBank/DDBJ databases">
        <title>New taxonomy in bacterial strain CC-CFT640, isolated from vineyard.</title>
        <authorList>
            <person name="Lin S.-Y."/>
            <person name="Tsai C.-F."/>
            <person name="Young C.-C."/>
        </authorList>
    </citation>
    <scope>NUCLEOTIDE SEQUENCE [LARGE SCALE GENOMIC DNA]</scope>
    <source>
        <strain evidence="10 11">CC-CFT640</strain>
    </source>
</reference>
<dbReference type="AlphaFoldDB" id="A0A5C8PLQ7"/>
<dbReference type="GO" id="GO:0022857">
    <property type="term" value="F:transmembrane transporter activity"/>
    <property type="evidence" value="ECO:0007669"/>
    <property type="project" value="InterPro"/>
</dbReference>
<comment type="caution">
    <text evidence="10">The sequence shown here is derived from an EMBL/GenBank/DDBJ whole genome shotgun (WGS) entry which is preliminary data.</text>
</comment>
<keyword evidence="2" id="KW-0813">Transport</keyword>
<evidence type="ECO:0000256" key="8">
    <source>
        <dbReference type="SAM" id="Phobius"/>
    </source>
</evidence>
<comment type="subcellular location">
    <subcellularLocation>
        <location evidence="1">Cell membrane</location>
        <topology evidence="1">Multi-pass membrane protein</topology>
    </subcellularLocation>
</comment>
<organism evidence="10 11">
    <name type="scientific">Vineibacter terrae</name>
    <dbReference type="NCBI Taxonomy" id="2586908"/>
    <lineage>
        <taxon>Bacteria</taxon>
        <taxon>Pseudomonadati</taxon>
        <taxon>Pseudomonadota</taxon>
        <taxon>Alphaproteobacteria</taxon>
        <taxon>Hyphomicrobiales</taxon>
        <taxon>Vineibacter</taxon>
    </lineage>
</organism>
<sequence length="559" mass="59614">MTSPDPDSPPKPSSPSFLAPLRSPIFRAIWIASLASNFGGLIQSVGASWMMTSIGTAELVALVQASVTLPIMLLSLPAGAMADNFDRRKMMLAAQIFMLAVSLALSICAWTGLITPWVLLLFTFLIGCGAALNGPAWQASVAEMVPRNDLAGAVALNATGFNLARSVAPAVGGMIVAAAGAAATFVVNVFSYIGLIVVLACWKPERPARTLPRESLHVAMAAGLRYAAMSGRIGSVLLRALLFGFAASAVPALLPLVARDAVEGGPLTFGLLLGAFGAGAVGGAVASARLRRRLSNEMMVRWSCFAFGVAAIALAFSSWLAASMAALAIAGGGWVVALSTFNVTVQMSAPRWVVARMLALYQMAAFGGMALGSWVWGVAAGQEGLSLALWVAGGFQFVCALIGLRIPLPATSGLNLELVNRWTKPDLAVEIQPRSGPIGIIIEYVIDEADIDEFLAAMADRRRIRRRDGARDWTLMRDLAEPRLWIESYRLPTWLDYVRHNQRMTQADIALTDHARALHRGDGRPRVRRVIERPTRPAPQGAFSHPEMPEPLTDPTRAA</sequence>
<feature type="transmembrane region" description="Helical" evidence="8">
    <location>
        <begin position="325"/>
        <end position="345"/>
    </location>
</feature>
<feature type="transmembrane region" description="Helical" evidence="8">
    <location>
        <begin position="59"/>
        <end position="80"/>
    </location>
</feature>
<feature type="transmembrane region" description="Helical" evidence="8">
    <location>
        <begin position="236"/>
        <end position="257"/>
    </location>
</feature>
<evidence type="ECO:0000256" key="6">
    <source>
        <dbReference type="ARBA" id="ARBA00023136"/>
    </source>
</evidence>
<dbReference type="CDD" id="cd06173">
    <property type="entry name" value="MFS_MefA_like"/>
    <property type="match status" value="1"/>
</dbReference>
<keyword evidence="4 8" id="KW-0812">Transmembrane</keyword>
<feature type="transmembrane region" description="Helical" evidence="8">
    <location>
        <begin position="269"/>
        <end position="288"/>
    </location>
</feature>
<accession>A0A5C8PLQ7</accession>
<keyword evidence="5 8" id="KW-1133">Transmembrane helix</keyword>
<dbReference type="OrthoDB" id="9809918at2"/>
<dbReference type="PANTHER" id="PTHR23513">
    <property type="entry name" value="INTEGRAL MEMBRANE EFFLUX PROTEIN-RELATED"/>
    <property type="match status" value="1"/>
</dbReference>
<dbReference type="Gene3D" id="1.20.1250.20">
    <property type="entry name" value="MFS general substrate transporter like domains"/>
    <property type="match status" value="1"/>
</dbReference>
<feature type="transmembrane region" description="Helical" evidence="8">
    <location>
        <begin position="175"/>
        <end position="202"/>
    </location>
</feature>
<evidence type="ECO:0000256" key="4">
    <source>
        <dbReference type="ARBA" id="ARBA00022692"/>
    </source>
</evidence>
<dbReference type="InterPro" id="IPR036259">
    <property type="entry name" value="MFS_trans_sf"/>
</dbReference>
<feature type="transmembrane region" description="Helical" evidence="8">
    <location>
        <begin position="117"/>
        <end position="137"/>
    </location>
</feature>
<dbReference type="RefSeq" id="WP_147848068.1">
    <property type="nucleotide sequence ID" value="NZ_VDUZ01000017.1"/>
</dbReference>
<dbReference type="InterPro" id="IPR020846">
    <property type="entry name" value="MFS_dom"/>
</dbReference>
<dbReference type="InterPro" id="IPR010290">
    <property type="entry name" value="TM_effector"/>
</dbReference>
<feature type="transmembrane region" description="Helical" evidence="8">
    <location>
        <begin position="300"/>
        <end position="319"/>
    </location>
</feature>
<gene>
    <name evidence="10" type="ORF">FHP25_16545</name>
</gene>
<evidence type="ECO:0000259" key="9">
    <source>
        <dbReference type="PROSITE" id="PS50850"/>
    </source>
</evidence>
<evidence type="ECO:0000313" key="10">
    <source>
        <dbReference type="EMBL" id="TXL74699.1"/>
    </source>
</evidence>
<feature type="transmembrane region" description="Helical" evidence="8">
    <location>
        <begin position="357"/>
        <end position="379"/>
    </location>
</feature>
<protein>
    <submittedName>
        <fullName evidence="10">MFS transporter</fullName>
    </submittedName>
</protein>